<dbReference type="InterPro" id="IPR011989">
    <property type="entry name" value="ARM-like"/>
</dbReference>
<name>A0A4P9XIG7_9FUNG</name>
<dbReference type="Proteomes" id="UP000271241">
    <property type="component" value="Unassembled WGS sequence"/>
</dbReference>
<comment type="subcellular location">
    <subcellularLocation>
        <location evidence="1">Nucleus</location>
    </subcellularLocation>
</comment>
<sequence length="335" mass="37735">MCTNVQAYKRRDPEDADAEEHVENLFNTLCSVLLEPIGRQAFVEAEGIELMLILLKERRFARLRALKVISHAVSGHDATSTASCTRLVEARGLGPLFSAFMQKGNRKYKKEYKSFSETEDEEHTAAILAALFRSLPTSLAGVAGNQGAALSTRDRLLFKFMENDMEKLDRLLELRDSWWIKVAAVDADIDARRRRLLKRSHDRISHEDESDEDDEDDDTELHPDVIYLRRLEAGLFTVQMVDLVIAQLCTLDTSVQQHVSMILRRSGRSIEDVCVDVAEYASAIGDEETGGDAEVDLLARERSQQERARALKLARRLARLCKADGKRPSTSEVAS</sequence>
<dbReference type="Pfam" id="PF08216">
    <property type="entry name" value="CTNNBL"/>
    <property type="match status" value="1"/>
</dbReference>
<keyword evidence="2" id="KW-0597">Phosphoprotein</keyword>
<evidence type="ECO:0000256" key="3">
    <source>
        <dbReference type="ARBA" id="ARBA00022737"/>
    </source>
</evidence>
<gene>
    <name evidence="7" type="ORF">THASP1DRAFT_32667</name>
</gene>
<dbReference type="EMBL" id="KZ993113">
    <property type="protein sequence ID" value="RKP05493.1"/>
    <property type="molecule type" value="Genomic_DNA"/>
</dbReference>
<keyword evidence="8" id="KW-1185">Reference proteome</keyword>
<dbReference type="PANTHER" id="PTHR14978:SF0">
    <property type="entry name" value="BETA-CATENIN-LIKE PROTEIN 1"/>
    <property type="match status" value="1"/>
</dbReference>
<evidence type="ECO:0000256" key="5">
    <source>
        <dbReference type="ARBA" id="ARBA00023242"/>
    </source>
</evidence>
<evidence type="ECO:0000259" key="6">
    <source>
        <dbReference type="Pfam" id="PF08216"/>
    </source>
</evidence>
<dbReference type="OrthoDB" id="1898821at2759"/>
<proteinExistence type="predicted"/>
<protein>
    <recommendedName>
        <fullName evidence="6">Beta-catenin-like protein 1 N-terminal domain-containing protein</fullName>
    </recommendedName>
</protein>
<evidence type="ECO:0000256" key="2">
    <source>
        <dbReference type="ARBA" id="ARBA00022553"/>
    </source>
</evidence>
<keyword evidence="3" id="KW-0677">Repeat</keyword>
<evidence type="ECO:0000256" key="4">
    <source>
        <dbReference type="ARBA" id="ARBA00023054"/>
    </source>
</evidence>
<feature type="domain" description="Beta-catenin-like protein 1 N-terminal" evidence="6">
    <location>
        <begin position="5"/>
        <end position="273"/>
    </location>
</feature>
<dbReference type="InterPro" id="IPR013180">
    <property type="entry name" value="CTNNBL1_N"/>
</dbReference>
<dbReference type="InterPro" id="IPR039678">
    <property type="entry name" value="CTNNBL1"/>
</dbReference>
<dbReference type="Gene3D" id="1.25.10.10">
    <property type="entry name" value="Leucine-rich Repeat Variant"/>
    <property type="match status" value="1"/>
</dbReference>
<evidence type="ECO:0000256" key="1">
    <source>
        <dbReference type="ARBA" id="ARBA00004123"/>
    </source>
</evidence>
<dbReference type="AlphaFoldDB" id="A0A4P9XIG7"/>
<evidence type="ECO:0000313" key="8">
    <source>
        <dbReference type="Proteomes" id="UP000271241"/>
    </source>
</evidence>
<dbReference type="GO" id="GO:0005681">
    <property type="term" value="C:spliceosomal complex"/>
    <property type="evidence" value="ECO:0007669"/>
    <property type="project" value="TreeGrafter"/>
</dbReference>
<dbReference type="PANTHER" id="PTHR14978">
    <property type="entry name" value="BETA-CATENIN-LIKE PROTEIN 1 NUCLEAR ASSOCIATED PROTEIN"/>
    <property type="match status" value="1"/>
</dbReference>
<evidence type="ECO:0000313" key="7">
    <source>
        <dbReference type="EMBL" id="RKP05493.1"/>
    </source>
</evidence>
<accession>A0A4P9XIG7</accession>
<reference evidence="8" key="1">
    <citation type="journal article" date="2018" name="Nat. Microbiol.">
        <title>Leveraging single-cell genomics to expand the fungal tree of life.</title>
        <authorList>
            <person name="Ahrendt S.R."/>
            <person name="Quandt C.A."/>
            <person name="Ciobanu D."/>
            <person name="Clum A."/>
            <person name="Salamov A."/>
            <person name="Andreopoulos B."/>
            <person name="Cheng J.F."/>
            <person name="Woyke T."/>
            <person name="Pelin A."/>
            <person name="Henrissat B."/>
            <person name="Reynolds N.K."/>
            <person name="Benny G.L."/>
            <person name="Smith M.E."/>
            <person name="James T.Y."/>
            <person name="Grigoriev I.V."/>
        </authorList>
    </citation>
    <scope>NUCLEOTIDE SEQUENCE [LARGE SCALE GENOMIC DNA]</scope>
    <source>
        <strain evidence="8">RSA 1356</strain>
    </source>
</reference>
<keyword evidence="4" id="KW-0175">Coiled coil</keyword>
<keyword evidence="5" id="KW-0539">Nucleus</keyword>
<organism evidence="7 8">
    <name type="scientific">Thamnocephalis sphaerospora</name>
    <dbReference type="NCBI Taxonomy" id="78915"/>
    <lineage>
        <taxon>Eukaryota</taxon>
        <taxon>Fungi</taxon>
        <taxon>Fungi incertae sedis</taxon>
        <taxon>Zoopagomycota</taxon>
        <taxon>Zoopagomycotina</taxon>
        <taxon>Zoopagomycetes</taxon>
        <taxon>Zoopagales</taxon>
        <taxon>Sigmoideomycetaceae</taxon>
        <taxon>Thamnocephalis</taxon>
    </lineage>
</organism>
<dbReference type="STRING" id="78915.A0A4P9XIG7"/>